<dbReference type="AlphaFoldDB" id="A0A9J6Z8X3"/>
<proteinExistence type="predicted"/>
<dbReference type="EMBL" id="CP097899">
    <property type="protein sequence ID" value="URN92460.1"/>
    <property type="molecule type" value="Genomic_DNA"/>
</dbReference>
<dbReference type="GO" id="GO:0030649">
    <property type="term" value="P:aminoglycoside antibiotic catabolic process"/>
    <property type="evidence" value="ECO:0007669"/>
    <property type="project" value="TreeGrafter"/>
</dbReference>
<dbReference type="PANTHER" id="PTHR37817">
    <property type="entry name" value="N-ACETYLTRANSFERASE EIS"/>
    <property type="match status" value="1"/>
</dbReference>
<gene>
    <name evidence="2" type="ORF">NAG76_11160</name>
</gene>
<dbReference type="KEGG" id="plig:NAG76_11160"/>
<evidence type="ECO:0000313" key="3">
    <source>
        <dbReference type="Proteomes" id="UP001056756"/>
    </source>
</evidence>
<dbReference type="InterPro" id="IPR000182">
    <property type="entry name" value="GNAT_dom"/>
</dbReference>
<evidence type="ECO:0000313" key="2">
    <source>
        <dbReference type="EMBL" id="URN92460.1"/>
    </source>
</evidence>
<dbReference type="PROSITE" id="PS51186">
    <property type="entry name" value="GNAT"/>
    <property type="match status" value="1"/>
</dbReference>
<dbReference type="Proteomes" id="UP001056756">
    <property type="component" value="Chromosome"/>
</dbReference>
<evidence type="ECO:0000259" key="1">
    <source>
        <dbReference type="PROSITE" id="PS51186"/>
    </source>
</evidence>
<organism evidence="2 3">
    <name type="scientific">Candidatus Pristimantibacillus lignocellulolyticus</name>
    <dbReference type="NCBI Taxonomy" id="2994561"/>
    <lineage>
        <taxon>Bacteria</taxon>
        <taxon>Bacillati</taxon>
        <taxon>Bacillota</taxon>
        <taxon>Bacilli</taxon>
        <taxon>Bacillales</taxon>
        <taxon>Paenibacillaceae</taxon>
        <taxon>Candidatus Pristimantibacillus</taxon>
    </lineage>
</organism>
<dbReference type="Gene3D" id="3.40.630.30">
    <property type="match status" value="2"/>
</dbReference>
<protein>
    <submittedName>
        <fullName evidence="2">GNAT family N-acetyltransferase</fullName>
        <ecNumber evidence="2">2.3.1.-</ecNumber>
    </submittedName>
</protein>
<sequence length="399" mass="46330">MTTSKKEIFVSNSPTREQIEHIYDILGDVFSVGRAFFQERMDFDSSYDTKTTWFATVDGTIASVVQIFPLHIRVGKSSLKIGAMGSVGTNPNFRGMGLAHQILNAQTEWMKNEDYDLSLLLASIHPFYEKVGWKLITEKAYSIPRPTIAPSNGSLDIIPFEPAYLDDLRAIYEQFNSERTYTVIRDESYWHDLIKWPLWKDNDCLLIRKDNRIVAYGIMEKSDKNNIFIHEFAYLKEAEEDAVDLFLALCERRPHAEQIFSMLSEDHRITTYFKEQAATEHKIDIAMWKKINFTSTFNKLQPELEARLQHSEQTALQELHLDLCSGDEHLFLDYKHEQLTISQASLPNTTYMSLVVDEIQLIKYIIWGYDEANDNSDSFSILQALFPKQNATFYFSDRF</sequence>
<dbReference type="InterPro" id="IPR016181">
    <property type="entry name" value="Acyl_CoA_acyltransferase"/>
</dbReference>
<dbReference type="SUPFAM" id="SSF55729">
    <property type="entry name" value="Acyl-CoA N-acyltransferases (Nat)"/>
    <property type="match status" value="1"/>
</dbReference>
<dbReference type="PANTHER" id="PTHR37817:SF1">
    <property type="entry name" value="N-ACETYLTRANSFERASE EIS"/>
    <property type="match status" value="1"/>
</dbReference>
<dbReference type="CDD" id="cd04301">
    <property type="entry name" value="NAT_SF"/>
    <property type="match status" value="1"/>
</dbReference>
<keyword evidence="2" id="KW-0808">Transferase</keyword>
<dbReference type="GO" id="GO:0034069">
    <property type="term" value="F:aminoglycoside N-acetyltransferase activity"/>
    <property type="evidence" value="ECO:0007669"/>
    <property type="project" value="TreeGrafter"/>
</dbReference>
<dbReference type="EC" id="2.3.1.-" evidence="2"/>
<dbReference type="InterPro" id="IPR051554">
    <property type="entry name" value="Acetyltransferase_Eis"/>
</dbReference>
<reference evidence="2" key="1">
    <citation type="submission" date="2022-05" db="EMBL/GenBank/DDBJ databases">
        <title>Novel bacterial taxa in a minimal lignocellulolytic consortium and its capacity to transform plastics disclosed by genome-resolved metagenomics.</title>
        <authorList>
            <person name="Rodriguez C.A.D."/>
            <person name="Diaz-Garcia L."/>
            <person name="Herrera K."/>
            <person name="Tarazona N.A."/>
            <person name="Sproer C."/>
            <person name="Overmann J."/>
            <person name="Jimenez D.J."/>
        </authorList>
    </citation>
    <scope>NUCLEOTIDE SEQUENCE</scope>
    <source>
        <strain evidence="2">MAG5</strain>
    </source>
</reference>
<feature type="domain" description="N-acetyltransferase" evidence="1">
    <location>
        <begin position="7"/>
        <end position="161"/>
    </location>
</feature>
<keyword evidence="2" id="KW-0012">Acyltransferase</keyword>
<accession>A0A9J6Z8X3</accession>
<name>A0A9J6Z8X3_9BACL</name>
<dbReference type="Pfam" id="PF13527">
    <property type="entry name" value="Acetyltransf_9"/>
    <property type="match status" value="1"/>
</dbReference>